<reference evidence="6" key="1">
    <citation type="submission" date="2015-07" db="EMBL/GenBank/DDBJ databases">
        <title>Discovery of a poly(ethylene terephthalate assimilation.</title>
        <authorList>
            <person name="Yoshida S."/>
            <person name="Hiraga K."/>
            <person name="Takehana T."/>
            <person name="Taniguchi I."/>
            <person name="Yamaji H."/>
            <person name="Maeda Y."/>
            <person name="Toyohara K."/>
            <person name="Miyamoto K."/>
            <person name="Kimura Y."/>
            <person name="Oda K."/>
        </authorList>
    </citation>
    <scope>NUCLEOTIDE SEQUENCE [LARGE SCALE GENOMIC DNA]</scope>
    <source>
        <strain evidence="6">NBRC 110686 / TISTR 2288 / 201-F6</strain>
    </source>
</reference>
<evidence type="ECO:0000313" key="6">
    <source>
        <dbReference type="Proteomes" id="UP000037660"/>
    </source>
</evidence>
<evidence type="ECO:0000256" key="2">
    <source>
        <dbReference type="PROSITE-ProRule" id="PRU00335"/>
    </source>
</evidence>
<proteinExistence type="predicted"/>
<sequence>MASRSPATVPAPPRSARPPLSPADWIADALALLADQGIDAVRVDVLARRLGVTRGSFYWHFADRDALLRGLLETWRQQATEQVIARFDGSRAEPQALLRELISLPFRGAPARRAACIELAIRGWARRHPMARQAVDEVDERRIGYHAQVFSALGFPIGEARARAHVLYAYEVAESVLAVQGSAAQQAQRRALVEALIQQPLAPPGEALRSAAARPAPAPRR</sequence>
<keyword evidence="1 2" id="KW-0238">DNA-binding</keyword>
<dbReference type="EMBL" id="BBYR01000044">
    <property type="protein sequence ID" value="GAP37238.1"/>
    <property type="molecule type" value="Genomic_DNA"/>
</dbReference>
<dbReference type="PRINTS" id="PR00455">
    <property type="entry name" value="HTHTETR"/>
</dbReference>
<feature type="region of interest" description="Disordered" evidence="3">
    <location>
        <begin position="1"/>
        <end position="20"/>
    </location>
</feature>
<dbReference type="PROSITE" id="PS50977">
    <property type="entry name" value="HTH_TETR_2"/>
    <property type="match status" value="1"/>
</dbReference>
<dbReference type="InterPro" id="IPR050109">
    <property type="entry name" value="HTH-type_TetR-like_transc_reg"/>
</dbReference>
<gene>
    <name evidence="5" type="ORF">ISF6_3093</name>
</gene>
<feature type="domain" description="HTH tetR-type" evidence="4">
    <location>
        <begin position="19"/>
        <end position="79"/>
    </location>
</feature>
<evidence type="ECO:0000259" key="4">
    <source>
        <dbReference type="PROSITE" id="PS50977"/>
    </source>
</evidence>
<dbReference type="Pfam" id="PF00440">
    <property type="entry name" value="TetR_N"/>
    <property type="match status" value="1"/>
</dbReference>
<dbReference type="PANTHER" id="PTHR30055:SF239">
    <property type="entry name" value="TRANSCRIPTIONAL REGULATORY PROTEIN"/>
    <property type="match status" value="1"/>
</dbReference>
<reference evidence="5 6" key="2">
    <citation type="journal article" date="2016" name="Science">
        <title>A bacterium that degrades and assimilates poly(ethylene terephthalate).</title>
        <authorList>
            <person name="Yoshida S."/>
            <person name="Hiraga K."/>
            <person name="Takehana T."/>
            <person name="Taniguchi I."/>
            <person name="Yamaji H."/>
            <person name="Maeda Y."/>
            <person name="Toyohara K."/>
            <person name="Miyamoto K."/>
            <person name="Kimura Y."/>
            <person name="Oda K."/>
        </authorList>
    </citation>
    <scope>NUCLEOTIDE SEQUENCE [LARGE SCALE GENOMIC DNA]</scope>
    <source>
        <strain evidence="6">NBRC 110686 / TISTR 2288 / 201-F6</strain>
    </source>
</reference>
<dbReference type="InterPro" id="IPR009057">
    <property type="entry name" value="Homeodomain-like_sf"/>
</dbReference>
<dbReference type="SUPFAM" id="SSF46689">
    <property type="entry name" value="Homeodomain-like"/>
    <property type="match status" value="1"/>
</dbReference>
<evidence type="ECO:0000256" key="3">
    <source>
        <dbReference type="SAM" id="MobiDB-lite"/>
    </source>
</evidence>
<keyword evidence="6" id="KW-1185">Reference proteome</keyword>
<evidence type="ECO:0000313" key="5">
    <source>
        <dbReference type="EMBL" id="GAP37238.1"/>
    </source>
</evidence>
<dbReference type="Proteomes" id="UP000037660">
    <property type="component" value="Unassembled WGS sequence"/>
</dbReference>
<protein>
    <submittedName>
        <fullName evidence="5">Transcriptional regulator, TetR family</fullName>
    </submittedName>
</protein>
<dbReference type="PANTHER" id="PTHR30055">
    <property type="entry name" value="HTH-TYPE TRANSCRIPTIONAL REGULATOR RUTR"/>
    <property type="match status" value="1"/>
</dbReference>
<dbReference type="STRING" id="1547922.ISF6_3093"/>
<dbReference type="Gene3D" id="1.10.357.10">
    <property type="entry name" value="Tetracycline Repressor, domain 2"/>
    <property type="match status" value="1"/>
</dbReference>
<feature type="compositionally biased region" description="Pro residues" evidence="3">
    <location>
        <begin position="9"/>
        <end position="20"/>
    </location>
</feature>
<dbReference type="GO" id="GO:0000976">
    <property type="term" value="F:transcription cis-regulatory region binding"/>
    <property type="evidence" value="ECO:0007669"/>
    <property type="project" value="TreeGrafter"/>
</dbReference>
<dbReference type="AlphaFoldDB" id="A0A0K8P3M1"/>
<dbReference type="InterPro" id="IPR001647">
    <property type="entry name" value="HTH_TetR"/>
</dbReference>
<comment type="caution">
    <text evidence="5">The sequence shown here is derived from an EMBL/GenBank/DDBJ whole genome shotgun (WGS) entry which is preliminary data.</text>
</comment>
<dbReference type="OrthoDB" id="9809772at2"/>
<feature type="DNA-binding region" description="H-T-H motif" evidence="2">
    <location>
        <begin position="42"/>
        <end position="61"/>
    </location>
</feature>
<name>A0A0K8P3M1_PISS1</name>
<evidence type="ECO:0000256" key="1">
    <source>
        <dbReference type="ARBA" id="ARBA00023125"/>
    </source>
</evidence>
<accession>A0A0K8P3M1</accession>
<dbReference type="RefSeq" id="WP_082368426.1">
    <property type="nucleotide sequence ID" value="NZ_BBYR01000044.1"/>
</dbReference>
<organism evidence="5 6">
    <name type="scientific">Piscinibacter sakaiensis</name>
    <name type="common">Ideonella sakaiensis</name>
    <dbReference type="NCBI Taxonomy" id="1547922"/>
    <lineage>
        <taxon>Bacteria</taxon>
        <taxon>Pseudomonadati</taxon>
        <taxon>Pseudomonadota</taxon>
        <taxon>Betaproteobacteria</taxon>
        <taxon>Burkholderiales</taxon>
        <taxon>Sphaerotilaceae</taxon>
        <taxon>Piscinibacter</taxon>
    </lineage>
</organism>
<dbReference type="GO" id="GO:0003700">
    <property type="term" value="F:DNA-binding transcription factor activity"/>
    <property type="evidence" value="ECO:0007669"/>
    <property type="project" value="TreeGrafter"/>
</dbReference>